<dbReference type="Proteomes" id="UP000507470">
    <property type="component" value="Unassembled WGS sequence"/>
</dbReference>
<protein>
    <submittedName>
        <fullName evidence="2">Uncharacterized protein</fullName>
    </submittedName>
</protein>
<feature type="transmembrane region" description="Helical" evidence="1">
    <location>
        <begin position="146"/>
        <end position="165"/>
    </location>
</feature>
<evidence type="ECO:0000256" key="1">
    <source>
        <dbReference type="SAM" id="Phobius"/>
    </source>
</evidence>
<reference evidence="2 3" key="1">
    <citation type="submission" date="2020-06" db="EMBL/GenBank/DDBJ databases">
        <authorList>
            <person name="Li R."/>
            <person name="Bekaert M."/>
        </authorList>
    </citation>
    <scope>NUCLEOTIDE SEQUENCE [LARGE SCALE GENOMIC DNA]</scope>
    <source>
        <strain evidence="3">wild</strain>
    </source>
</reference>
<keyword evidence="1" id="KW-0812">Transmembrane</keyword>
<proteinExistence type="predicted"/>
<keyword evidence="1" id="KW-1133">Transmembrane helix</keyword>
<dbReference type="AlphaFoldDB" id="A0A6J8A9Z6"/>
<sequence length="198" mass="23783">MESRLYQIRSVMSHADSTIANKYHDQSGADIDKYALDHSTHSMNNHDFANNLYNFIAKKYYWRYWLVIAYKDVFGDDKHYQHECSGHLKFRDLGRNIVVASVDKRKSHMDLNKLLIMVSLTTQHAMDDQTYIRSFTPDLMLMRHMIRLQVQLKVAVVLMLLRVWYKTKYRRHTWQQVADLFYEMPSLIMFTYFDKILI</sequence>
<organism evidence="2 3">
    <name type="scientific">Mytilus coruscus</name>
    <name type="common">Sea mussel</name>
    <dbReference type="NCBI Taxonomy" id="42192"/>
    <lineage>
        <taxon>Eukaryota</taxon>
        <taxon>Metazoa</taxon>
        <taxon>Spiralia</taxon>
        <taxon>Lophotrochozoa</taxon>
        <taxon>Mollusca</taxon>
        <taxon>Bivalvia</taxon>
        <taxon>Autobranchia</taxon>
        <taxon>Pteriomorphia</taxon>
        <taxon>Mytilida</taxon>
        <taxon>Mytiloidea</taxon>
        <taxon>Mytilidae</taxon>
        <taxon>Mytilinae</taxon>
        <taxon>Mytilus</taxon>
    </lineage>
</organism>
<dbReference type="EMBL" id="CACVKT020000761">
    <property type="protein sequence ID" value="CAC5362785.1"/>
    <property type="molecule type" value="Genomic_DNA"/>
</dbReference>
<keyword evidence="3" id="KW-1185">Reference proteome</keyword>
<evidence type="ECO:0000313" key="2">
    <source>
        <dbReference type="EMBL" id="CAC5362785.1"/>
    </source>
</evidence>
<keyword evidence="1" id="KW-0472">Membrane</keyword>
<gene>
    <name evidence="2" type="ORF">MCOR_4434</name>
</gene>
<evidence type="ECO:0000313" key="3">
    <source>
        <dbReference type="Proteomes" id="UP000507470"/>
    </source>
</evidence>
<accession>A0A6J8A9Z6</accession>
<dbReference type="OrthoDB" id="6056206at2759"/>
<name>A0A6J8A9Z6_MYTCO</name>